<dbReference type="OrthoDB" id="8062037at2759"/>
<reference evidence="3 4" key="1">
    <citation type="submission" date="2020-05" db="EMBL/GenBank/DDBJ databases">
        <title>Identification and distribution of gene clusters putatively required for synthesis of sphingolipid metabolism inhibitors in phylogenetically diverse species of the filamentous fungus Fusarium.</title>
        <authorList>
            <person name="Kim H.-S."/>
            <person name="Busman M."/>
            <person name="Brown D.W."/>
            <person name="Divon H."/>
            <person name="Uhlig S."/>
            <person name="Proctor R.H."/>
        </authorList>
    </citation>
    <scope>NUCLEOTIDE SEQUENCE [LARGE SCALE GENOMIC DNA]</scope>
    <source>
        <strain evidence="3 4">NRRL 20693</strain>
    </source>
</reference>
<evidence type="ECO:0000313" key="4">
    <source>
        <dbReference type="Proteomes" id="UP000567885"/>
    </source>
</evidence>
<evidence type="ECO:0000313" key="3">
    <source>
        <dbReference type="EMBL" id="KAF5677594.1"/>
    </source>
</evidence>
<dbReference type="Gene3D" id="3.30.40.10">
    <property type="entry name" value="Zinc/RING finger domain, C3HC4 (zinc finger)"/>
    <property type="match status" value="1"/>
</dbReference>
<dbReference type="SUPFAM" id="SSF57850">
    <property type="entry name" value="RING/U-box"/>
    <property type="match status" value="1"/>
</dbReference>
<organism evidence="3 4">
    <name type="scientific">Fusarium heterosporum</name>
    <dbReference type="NCBI Taxonomy" id="42747"/>
    <lineage>
        <taxon>Eukaryota</taxon>
        <taxon>Fungi</taxon>
        <taxon>Dikarya</taxon>
        <taxon>Ascomycota</taxon>
        <taxon>Pezizomycotina</taxon>
        <taxon>Sordariomycetes</taxon>
        <taxon>Hypocreomycetidae</taxon>
        <taxon>Hypocreales</taxon>
        <taxon>Nectriaceae</taxon>
        <taxon>Fusarium</taxon>
        <taxon>Fusarium heterosporum species complex</taxon>
    </lineage>
</organism>
<name>A0A8H5TYQ1_FUSHE</name>
<proteinExistence type="predicted"/>
<dbReference type="AlphaFoldDB" id="A0A8H5TYQ1"/>
<keyword evidence="4" id="KW-1185">Reference proteome</keyword>
<gene>
    <name evidence="3" type="ORF">FHETE_1645</name>
</gene>
<dbReference type="InterPro" id="IPR001841">
    <property type="entry name" value="Znf_RING"/>
</dbReference>
<accession>A0A8H5TYQ1</accession>
<keyword evidence="1" id="KW-0862">Zinc</keyword>
<protein>
    <recommendedName>
        <fullName evidence="2">RING-type domain-containing protein</fullName>
    </recommendedName>
</protein>
<evidence type="ECO:0000256" key="1">
    <source>
        <dbReference type="PROSITE-ProRule" id="PRU00175"/>
    </source>
</evidence>
<dbReference type="Proteomes" id="UP000567885">
    <property type="component" value="Unassembled WGS sequence"/>
</dbReference>
<dbReference type="PROSITE" id="PS50089">
    <property type="entry name" value="ZF_RING_2"/>
    <property type="match status" value="1"/>
</dbReference>
<dbReference type="GO" id="GO:0008270">
    <property type="term" value="F:zinc ion binding"/>
    <property type="evidence" value="ECO:0007669"/>
    <property type="project" value="UniProtKB-KW"/>
</dbReference>
<sequence length="306" mass="34362">MSINETYFPALMDILSQDPSATESLNLECPICRDVMTTNNEDKVSYSNDEADVNHGAFVLPCGHIIGYSCSREIYNYSTGTGIPHRCPTCRFDLIHTSCQHSHNIGTMLRVGEAQRHSMRLSVENSSRVFDYCVECCLPFIFSQLRGIAMAECDFSSVLTGRRVLILTINKANMEWKSESRLRNTTLVTNLPVFDALKSTNAALGRFLEKLLNLPADEPADFECRLNLYEGGPGENIDSYLRMQNLMVQVTERRLMGMDPATRNATARNDARSFCSLLENGALSQLLTRARLARQTLVQRVVLDLD</sequence>
<dbReference type="SMART" id="SM00184">
    <property type="entry name" value="RING"/>
    <property type="match status" value="1"/>
</dbReference>
<keyword evidence="1" id="KW-0479">Metal-binding</keyword>
<evidence type="ECO:0000259" key="2">
    <source>
        <dbReference type="PROSITE" id="PS50089"/>
    </source>
</evidence>
<dbReference type="EMBL" id="JAAGWQ010000025">
    <property type="protein sequence ID" value="KAF5677594.1"/>
    <property type="molecule type" value="Genomic_DNA"/>
</dbReference>
<feature type="domain" description="RING-type" evidence="2">
    <location>
        <begin position="29"/>
        <end position="91"/>
    </location>
</feature>
<dbReference type="InterPro" id="IPR013083">
    <property type="entry name" value="Znf_RING/FYVE/PHD"/>
</dbReference>
<keyword evidence="1" id="KW-0863">Zinc-finger</keyword>
<comment type="caution">
    <text evidence="3">The sequence shown here is derived from an EMBL/GenBank/DDBJ whole genome shotgun (WGS) entry which is preliminary data.</text>
</comment>